<comment type="subcellular location">
    <subcellularLocation>
        <location evidence="1">Cell inner membrane</location>
        <topology evidence="1">Multi-pass membrane protein</topology>
    </subcellularLocation>
</comment>
<dbReference type="PRINTS" id="PR00260">
    <property type="entry name" value="CHEMTRNSDUCR"/>
</dbReference>
<dbReference type="PROSITE" id="PS50885">
    <property type="entry name" value="HAMP"/>
    <property type="match status" value="1"/>
</dbReference>
<evidence type="ECO:0000313" key="13">
    <source>
        <dbReference type="EMBL" id="MDC7788438.1"/>
    </source>
</evidence>
<dbReference type="CDD" id="cd06225">
    <property type="entry name" value="HAMP"/>
    <property type="match status" value="1"/>
</dbReference>
<accession>A0ABT5JG23</accession>
<dbReference type="PANTHER" id="PTHR32089">
    <property type="entry name" value="METHYL-ACCEPTING CHEMOTAXIS PROTEIN MCPB"/>
    <property type="match status" value="1"/>
</dbReference>
<dbReference type="Pfam" id="PF00672">
    <property type="entry name" value="HAMP"/>
    <property type="match status" value="1"/>
</dbReference>
<dbReference type="InterPro" id="IPR033480">
    <property type="entry name" value="sCache_2"/>
</dbReference>
<evidence type="ECO:0000256" key="2">
    <source>
        <dbReference type="ARBA" id="ARBA00022475"/>
    </source>
</evidence>
<dbReference type="PROSITE" id="PS50111">
    <property type="entry name" value="CHEMOTAXIS_TRANSDUC_2"/>
    <property type="match status" value="1"/>
</dbReference>
<comment type="caution">
    <text evidence="13">The sequence shown here is derived from an EMBL/GenBank/DDBJ whole genome shotgun (WGS) entry which is preliminary data.</text>
</comment>
<dbReference type="Gene3D" id="3.30.450.20">
    <property type="entry name" value="PAS domain"/>
    <property type="match status" value="1"/>
</dbReference>
<dbReference type="SMART" id="SM00304">
    <property type="entry name" value="HAMP"/>
    <property type="match status" value="1"/>
</dbReference>
<keyword evidence="4" id="KW-0812">Transmembrane</keyword>
<keyword evidence="2" id="KW-1003">Cell membrane</keyword>
<evidence type="ECO:0000256" key="6">
    <source>
        <dbReference type="ARBA" id="ARBA00023136"/>
    </source>
</evidence>
<name>A0ABT5JG23_RHOTP</name>
<dbReference type="Proteomes" id="UP001165652">
    <property type="component" value="Unassembled WGS sequence"/>
</dbReference>
<evidence type="ECO:0000256" key="5">
    <source>
        <dbReference type="ARBA" id="ARBA00022989"/>
    </source>
</evidence>
<dbReference type="PANTHER" id="PTHR32089:SF112">
    <property type="entry name" value="LYSOZYME-LIKE PROTEIN-RELATED"/>
    <property type="match status" value="1"/>
</dbReference>
<protein>
    <submittedName>
        <fullName evidence="13">Cache domain-containing protein</fullName>
    </submittedName>
</protein>
<dbReference type="InterPro" id="IPR000727">
    <property type="entry name" value="T_SNARE_dom"/>
</dbReference>
<feature type="domain" description="Methyl-accepting transducer" evidence="10">
    <location>
        <begin position="303"/>
        <end position="539"/>
    </location>
</feature>
<gene>
    <name evidence="13" type="ORF">PQJ73_22335</name>
</gene>
<dbReference type="Pfam" id="PF17200">
    <property type="entry name" value="sCache_2"/>
    <property type="match status" value="1"/>
</dbReference>
<proteinExistence type="inferred from homology"/>
<evidence type="ECO:0000256" key="9">
    <source>
        <dbReference type="PROSITE-ProRule" id="PRU00284"/>
    </source>
</evidence>
<evidence type="ECO:0000256" key="1">
    <source>
        <dbReference type="ARBA" id="ARBA00004429"/>
    </source>
</evidence>
<feature type="domain" description="T-SNARE coiled-coil homology" evidence="11">
    <location>
        <begin position="455"/>
        <end position="517"/>
    </location>
</feature>
<dbReference type="SMART" id="SM01049">
    <property type="entry name" value="Cache_2"/>
    <property type="match status" value="1"/>
</dbReference>
<dbReference type="SUPFAM" id="SSF58104">
    <property type="entry name" value="Methyl-accepting chemotaxis protein (MCP) signaling domain"/>
    <property type="match status" value="1"/>
</dbReference>
<dbReference type="InterPro" id="IPR004090">
    <property type="entry name" value="Chemotax_Me-accpt_rcpt"/>
</dbReference>
<evidence type="ECO:0000256" key="3">
    <source>
        <dbReference type="ARBA" id="ARBA00022519"/>
    </source>
</evidence>
<keyword evidence="5" id="KW-1133">Transmembrane helix</keyword>
<evidence type="ECO:0000259" key="12">
    <source>
        <dbReference type="PROSITE" id="PS50885"/>
    </source>
</evidence>
<evidence type="ECO:0000256" key="8">
    <source>
        <dbReference type="ARBA" id="ARBA00029447"/>
    </source>
</evidence>
<feature type="domain" description="HAMP" evidence="12">
    <location>
        <begin position="209"/>
        <end position="262"/>
    </location>
</feature>
<keyword evidence="7 9" id="KW-0807">Transducer</keyword>
<reference evidence="13" key="1">
    <citation type="journal article" date="2023" name="Microbiol Resour">
        <title>Genome Sequences of Rhodoplanes serenus and Two Thermotolerant Strains, Rhodoplanes tepidamans and 'Rhodoplanes cryptolactis,' Further Refine the Genus.</title>
        <authorList>
            <person name="Rayyan A.A."/>
            <person name="Kyndt J.A."/>
        </authorList>
    </citation>
    <scope>NUCLEOTIDE SEQUENCE</scope>
    <source>
        <strain evidence="13">DSM 9987</strain>
    </source>
</reference>
<dbReference type="InterPro" id="IPR004089">
    <property type="entry name" value="MCPsignal_dom"/>
</dbReference>
<dbReference type="Gene3D" id="6.10.340.10">
    <property type="match status" value="1"/>
</dbReference>
<evidence type="ECO:0000259" key="11">
    <source>
        <dbReference type="PROSITE" id="PS50192"/>
    </source>
</evidence>
<dbReference type="InterPro" id="IPR003660">
    <property type="entry name" value="HAMP_dom"/>
</dbReference>
<organism evidence="13 14">
    <name type="scientific">Rhodoplanes tepidamans</name>
    <name type="common">Rhodoplanes cryptolactis</name>
    <dbReference type="NCBI Taxonomy" id="200616"/>
    <lineage>
        <taxon>Bacteria</taxon>
        <taxon>Pseudomonadati</taxon>
        <taxon>Pseudomonadota</taxon>
        <taxon>Alphaproteobacteria</taxon>
        <taxon>Hyphomicrobiales</taxon>
        <taxon>Nitrobacteraceae</taxon>
        <taxon>Rhodoplanes</taxon>
    </lineage>
</organism>
<dbReference type="Gene3D" id="1.10.287.950">
    <property type="entry name" value="Methyl-accepting chemotaxis protein"/>
    <property type="match status" value="1"/>
</dbReference>
<evidence type="ECO:0000256" key="4">
    <source>
        <dbReference type="ARBA" id="ARBA00022692"/>
    </source>
</evidence>
<comment type="similarity">
    <text evidence="8">Belongs to the methyl-accepting chemotaxis (MCP) protein family.</text>
</comment>
<keyword evidence="3" id="KW-0997">Cell inner membrane</keyword>
<keyword evidence="14" id="KW-1185">Reference proteome</keyword>
<dbReference type="SMART" id="SM00283">
    <property type="entry name" value="MA"/>
    <property type="match status" value="1"/>
</dbReference>
<dbReference type="Pfam" id="PF00015">
    <property type="entry name" value="MCPsignal"/>
    <property type="match status" value="1"/>
</dbReference>
<evidence type="ECO:0000256" key="7">
    <source>
        <dbReference type="ARBA" id="ARBA00023224"/>
    </source>
</evidence>
<dbReference type="RefSeq" id="WP_272779271.1">
    <property type="nucleotide sequence ID" value="NZ_JAQQLI010000044.1"/>
</dbReference>
<keyword evidence="6" id="KW-0472">Membrane</keyword>
<dbReference type="EMBL" id="JAQQLI010000044">
    <property type="protein sequence ID" value="MDC7788438.1"/>
    <property type="molecule type" value="Genomic_DNA"/>
</dbReference>
<sequence>MRLNISRKIYVLIVLGFLGLLGITCVGTQQLADGLKRQKENELRHLAELAMSIIKEEHATAQRGQITNEDAQKAAKARISTLRYDGSEYFWIADLQNRMLMHPIRPELIGQDLSDQKDATGKPLTPALTAAVRRSGSGFVEYQWPKPGAEKPQPKLSFATGYMPWNWMVVTGVYIDDLEAQTWSAARLSLTVAGLLLLATVVVSGLVARSITRPLSSMTTAMKALATGNLDVAVPGVGRRDEIGDMAEAVQVFKTNAIDRERLEAEQKASETRAAARRRIDMQRLADQFEEAVGGIIGTVSSAATELEATATTLTRTADTTQQMSARVSSAAEEASANVQAVAAATDEMTSSVGEISRQVQQSSRIAGEAVRRAERTDGRVHELSQAAARIGDVVKLITAIAEQTNLLALNATIEAARAGEAGKGFAVVAQEVKALAAQTGKATGEISSQIAEMQSATQESVVAIKEIGGTIGQIAEIATVIAAAVEEQGAATGEIARNVQNAATGTTQVASTITEVSRGAEETGAASNQVLASAGQLARDSERLRTEVAAFLATVRAA</sequence>
<dbReference type="PROSITE" id="PS50192">
    <property type="entry name" value="T_SNARE"/>
    <property type="match status" value="1"/>
</dbReference>
<evidence type="ECO:0000259" key="10">
    <source>
        <dbReference type="PROSITE" id="PS50111"/>
    </source>
</evidence>
<reference evidence="13" key="2">
    <citation type="submission" date="2023-02" db="EMBL/GenBank/DDBJ databases">
        <authorList>
            <person name="Rayyan A."/>
            <person name="Meyer T."/>
            <person name="Kyndt J.A."/>
        </authorList>
    </citation>
    <scope>NUCLEOTIDE SEQUENCE</scope>
    <source>
        <strain evidence="13">DSM 9987</strain>
    </source>
</reference>
<evidence type="ECO:0000313" key="14">
    <source>
        <dbReference type="Proteomes" id="UP001165652"/>
    </source>
</evidence>